<feature type="region of interest" description="Disordered" evidence="1">
    <location>
        <begin position="197"/>
        <end position="221"/>
    </location>
</feature>
<dbReference type="RefSeq" id="WP_132417954.1">
    <property type="nucleotide sequence ID" value="NZ_SKFG01000009.1"/>
</dbReference>
<evidence type="ECO:0000313" key="3">
    <source>
        <dbReference type="EMBL" id="TCZ77383.1"/>
    </source>
</evidence>
<feature type="transmembrane region" description="Helical" evidence="2">
    <location>
        <begin position="264"/>
        <end position="283"/>
    </location>
</feature>
<evidence type="ECO:0000256" key="2">
    <source>
        <dbReference type="SAM" id="Phobius"/>
    </source>
</evidence>
<dbReference type="Pfam" id="PF13795">
    <property type="entry name" value="HupE_UreJ_2"/>
    <property type="match status" value="1"/>
</dbReference>
<dbReference type="EMBL" id="SKFG01000009">
    <property type="protein sequence ID" value="TCZ77383.1"/>
    <property type="molecule type" value="Genomic_DNA"/>
</dbReference>
<feature type="transmembrane region" description="Helical" evidence="2">
    <location>
        <begin position="319"/>
        <end position="337"/>
    </location>
</feature>
<keyword evidence="2" id="KW-0812">Transmembrane</keyword>
<feature type="compositionally biased region" description="Low complexity" evidence="1">
    <location>
        <begin position="207"/>
        <end position="219"/>
    </location>
</feature>
<dbReference type="InterPro" id="IPR032809">
    <property type="entry name" value="Put_HupE_UreJ"/>
</dbReference>
<gene>
    <name evidence="3" type="ORF">E0485_10305</name>
</gene>
<sequence>MNYVPGQSHIKPTSLAKLCRDMVVVLISFILVMLPLSRVAEAHAYSVAYSTLVLSPDRTEYQISFDELTIREELELTGVNVKIDQEQLQKGDSRLKDWINQNLTVEIDNQQAKYEILSTSLENVKDKPFVVFDLKLPKLEEGQTFSIKDNFFSRGDNGANYANFVTIDYGNQKTANVLQGQDRVLTMIYNINTQEQGTDSQSGVTEGAGTAEQAGASAEPSGGVEVSTNWWSFIKLGMNHILSGFDHLLFIFALLLGKQTFKQYAGIITSFTIAHSITLTLAVLGWVDLPGYIVEPAIAFSICYVAAENMLRQQIKYRWLITFAFGLIHGMGFADILKEMSIPTKQLAISLISFNVGIEIVQLTIVAIVLPILIYFRKFASYKHAVVFTSSIIILVGGFWFIQRVFF</sequence>
<dbReference type="Proteomes" id="UP000295418">
    <property type="component" value="Unassembled WGS sequence"/>
</dbReference>
<feature type="transmembrane region" description="Helical" evidence="2">
    <location>
        <begin position="237"/>
        <end position="257"/>
    </location>
</feature>
<accession>A0A4R4EDV0</accession>
<evidence type="ECO:0000313" key="4">
    <source>
        <dbReference type="Proteomes" id="UP000295418"/>
    </source>
</evidence>
<reference evidence="3 4" key="1">
    <citation type="submission" date="2019-03" db="EMBL/GenBank/DDBJ databases">
        <authorList>
            <person name="Kim M.K.M."/>
        </authorList>
    </citation>
    <scope>NUCLEOTIDE SEQUENCE [LARGE SCALE GENOMIC DNA]</scope>
    <source>
        <strain evidence="3 4">18JY21-1</strain>
    </source>
</reference>
<dbReference type="OrthoDB" id="9808870at2"/>
<protein>
    <submittedName>
        <fullName evidence="3">HupE/UreJ family protein</fullName>
    </submittedName>
</protein>
<keyword evidence="4" id="KW-1185">Reference proteome</keyword>
<feature type="transmembrane region" description="Helical" evidence="2">
    <location>
        <begin position="289"/>
        <end position="307"/>
    </location>
</feature>
<feature type="transmembrane region" description="Helical" evidence="2">
    <location>
        <begin position="385"/>
        <end position="402"/>
    </location>
</feature>
<comment type="caution">
    <text evidence="3">The sequence shown here is derived from an EMBL/GenBank/DDBJ whole genome shotgun (WGS) entry which is preliminary data.</text>
</comment>
<dbReference type="AlphaFoldDB" id="A0A4R4EDV0"/>
<organism evidence="3 4">
    <name type="scientific">Paenibacillus albiflavus</name>
    <dbReference type="NCBI Taxonomy" id="2545760"/>
    <lineage>
        <taxon>Bacteria</taxon>
        <taxon>Bacillati</taxon>
        <taxon>Bacillota</taxon>
        <taxon>Bacilli</taxon>
        <taxon>Bacillales</taxon>
        <taxon>Paenibacillaceae</taxon>
        <taxon>Paenibacillus</taxon>
    </lineage>
</organism>
<evidence type="ECO:0000256" key="1">
    <source>
        <dbReference type="SAM" id="MobiDB-lite"/>
    </source>
</evidence>
<feature type="transmembrane region" description="Helical" evidence="2">
    <location>
        <begin position="349"/>
        <end position="373"/>
    </location>
</feature>
<keyword evidence="2" id="KW-1133">Transmembrane helix</keyword>
<name>A0A4R4EDV0_9BACL</name>
<keyword evidence="2" id="KW-0472">Membrane</keyword>
<proteinExistence type="predicted"/>